<feature type="compositionally biased region" description="Polar residues" evidence="1">
    <location>
        <begin position="108"/>
        <end position="117"/>
    </location>
</feature>
<evidence type="ECO:0000256" key="2">
    <source>
        <dbReference type="SAM" id="SignalP"/>
    </source>
</evidence>
<feature type="compositionally biased region" description="Polar residues" evidence="1">
    <location>
        <begin position="59"/>
        <end position="69"/>
    </location>
</feature>
<dbReference type="Proteomes" id="UP000241229">
    <property type="component" value="Unassembled WGS sequence"/>
</dbReference>
<evidence type="ECO:0000313" key="4">
    <source>
        <dbReference type="Proteomes" id="UP000241229"/>
    </source>
</evidence>
<organism evidence="3 4">
    <name type="scientific">Kumtagia ephedrae</name>
    <dbReference type="NCBI Taxonomy" id="2116701"/>
    <lineage>
        <taxon>Bacteria</taxon>
        <taxon>Pseudomonadati</taxon>
        <taxon>Pseudomonadota</taxon>
        <taxon>Alphaproteobacteria</taxon>
        <taxon>Hyphomicrobiales</taxon>
        <taxon>Phyllobacteriaceae</taxon>
        <taxon>Kumtagia</taxon>
    </lineage>
</organism>
<feature type="chain" id="PRO_5015170601" description="DUF1236 domain-containing protein" evidence="2">
    <location>
        <begin position="27"/>
        <end position="231"/>
    </location>
</feature>
<accession>A0A2P7S0Z5</accession>
<dbReference type="RefSeq" id="WP_106774266.1">
    <property type="nucleotide sequence ID" value="NZ_PXYK01000023.1"/>
</dbReference>
<dbReference type="Pfam" id="PF06823">
    <property type="entry name" value="DUF1236"/>
    <property type="match status" value="1"/>
</dbReference>
<feature type="region of interest" description="Disordered" evidence="1">
    <location>
        <begin position="27"/>
        <end position="150"/>
    </location>
</feature>
<feature type="compositionally biased region" description="Basic and acidic residues" evidence="1">
    <location>
        <begin position="38"/>
        <end position="52"/>
    </location>
</feature>
<proteinExistence type="predicted"/>
<evidence type="ECO:0000256" key="1">
    <source>
        <dbReference type="SAM" id="MobiDB-lite"/>
    </source>
</evidence>
<sequence length="231" mass="24352">MKRFNKCGVAAALLATSALVSTIALAQESSTQPPIMKDAGKAKGSTETKPSAKGDAPVQIQQSRDSQAASGAAPGEQQQPGEAETAKEAAPGQVKRDSTPGSAEAEGTGTSEQPPNATTKTATETTPGQTEQNQASEDKPSTETTGSIDISSEQKVEIRNAIRQADVKPIDVDFEVNVGVAVPTTVELRPLPPRIIEIVPDYRGYEYFVLADGRIIIVEPDSHRIVYVLVV</sequence>
<feature type="signal peptide" evidence="2">
    <location>
        <begin position="1"/>
        <end position="26"/>
    </location>
</feature>
<keyword evidence="2" id="KW-0732">Signal</keyword>
<dbReference type="InterPro" id="IPR009642">
    <property type="entry name" value="DUF1236"/>
</dbReference>
<evidence type="ECO:0008006" key="5">
    <source>
        <dbReference type="Google" id="ProtNLM"/>
    </source>
</evidence>
<gene>
    <name evidence="3" type="ORF">C7I84_21460</name>
</gene>
<name>A0A2P7S0Z5_9HYPH</name>
<dbReference type="EMBL" id="PXYK01000023">
    <property type="protein sequence ID" value="PSJ56141.1"/>
    <property type="molecule type" value="Genomic_DNA"/>
</dbReference>
<evidence type="ECO:0000313" key="3">
    <source>
        <dbReference type="EMBL" id="PSJ56141.1"/>
    </source>
</evidence>
<dbReference type="OrthoDB" id="102964at2"/>
<feature type="compositionally biased region" description="Low complexity" evidence="1">
    <location>
        <begin position="118"/>
        <end position="130"/>
    </location>
</feature>
<reference evidence="3 4" key="1">
    <citation type="submission" date="2018-03" db="EMBL/GenBank/DDBJ databases">
        <title>The draft genome of Mesorhizobium sp. 6GN-30.</title>
        <authorList>
            <person name="Liu L."/>
            <person name="Li L."/>
            <person name="Wang T."/>
            <person name="Zhang X."/>
            <person name="Liang L."/>
        </authorList>
    </citation>
    <scope>NUCLEOTIDE SEQUENCE [LARGE SCALE GENOMIC DNA]</scope>
    <source>
        <strain evidence="3 4">6GN30</strain>
    </source>
</reference>
<keyword evidence="4" id="KW-1185">Reference proteome</keyword>
<protein>
    <recommendedName>
        <fullName evidence="5">DUF1236 domain-containing protein</fullName>
    </recommendedName>
</protein>
<dbReference type="AlphaFoldDB" id="A0A2P7S0Z5"/>
<comment type="caution">
    <text evidence="3">The sequence shown here is derived from an EMBL/GenBank/DDBJ whole genome shotgun (WGS) entry which is preliminary data.</text>
</comment>